<proteinExistence type="predicted"/>
<dbReference type="Gene3D" id="2.130.10.10">
    <property type="entry name" value="YVTN repeat-like/Quinoprotein amine dehydrogenase"/>
    <property type="match status" value="2"/>
</dbReference>
<feature type="region of interest" description="Disordered" evidence="4">
    <location>
        <begin position="363"/>
        <end position="383"/>
    </location>
</feature>
<feature type="repeat" description="WD" evidence="3">
    <location>
        <begin position="27"/>
        <end position="61"/>
    </location>
</feature>
<dbReference type="Pfam" id="PF00400">
    <property type="entry name" value="WD40"/>
    <property type="match status" value="3"/>
</dbReference>
<dbReference type="PROSITE" id="PS50294">
    <property type="entry name" value="WD_REPEATS_REGION"/>
    <property type="match status" value="2"/>
</dbReference>
<evidence type="ECO:0000256" key="4">
    <source>
        <dbReference type="SAM" id="MobiDB-lite"/>
    </source>
</evidence>
<name>A0AAN6PGU8_9PEZI</name>
<dbReference type="Pfam" id="PF11816">
    <property type="entry name" value="DUF3337"/>
    <property type="match status" value="1"/>
</dbReference>
<dbReference type="InterPro" id="IPR036322">
    <property type="entry name" value="WD40_repeat_dom_sf"/>
</dbReference>
<protein>
    <submittedName>
        <fullName evidence="5">Uncharacterized protein</fullName>
    </submittedName>
</protein>
<feature type="region of interest" description="Disordered" evidence="4">
    <location>
        <begin position="598"/>
        <end position="735"/>
    </location>
</feature>
<feature type="repeat" description="WD" evidence="3">
    <location>
        <begin position="137"/>
        <end position="172"/>
    </location>
</feature>
<dbReference type="SUPFAM" id="SSF50978">
    <property type="entry name" value="WD40 repeat-like"/>
    <property type="match status" value="1"/>
</dbReference>
<organism evidence="5 6">
    <name type="scientific">Parachaetomium inaequale</name>
    <dbReference type="NCBI Taxonomy" id="2588326"/>
    <lineage>
        <taxon>Eukaryota</taxon>
        <taxon>Fungi</taxon>
        <taxon>Dikarya</taxon>
        <taxon>Ascomycota</taxon>
        <taxon>Pezizomycotina</taxon>
        <taxon>Sordariomycetes</taxon>
        <taxon>Sordariomycetidae</taxon>
        <taxon>Sordariales</taxon>
        <taxon>Chaetomiaceae</taxon>
        <taxon>Parachaetomium</taxon>
    </lineage>
</organism>
<dbReference type="AlphaFoldDB" id="A0AAN6PGU8"/>
<dbReference type="SMART" id="SM00320">
    <property type="entry name" value="WD40"/>
    <property type="match status" value="6"/>
</dbReference>
<evidence type="ECO:0000256" key="2">
    <source>
        <dbReference type="ARBA" id="ARBA00022737"/>
    </source>
</evidence>
<evidence type="ECO:0000256" key="1">
    <source>
        <dbReference type="ARBA" id="ARBA00022574"/>
    </source>
</evidence>
<dbReference type="Proteomes" id="UP001303115">
    <property type="component" value="Unassembled WGS sequence"/>
</dbReference>
<dbReference type="InterPro" id="IPR021772">
    <property type="entry name" value="WDR48/Bun107"/>
</dbReference>
<feature type="repeat" description="WD" evidence="3">
    <location>
        <begin position="93"/>
        <end position="124"/>
    </location>
</feature>
<sequence>MSLDRGCGNGLLTCCSISVLEAPGSSPGGHRLGVNGLAVDRDNAILYSGGRDGVICAWDLNHNAATPGGHSAVVDSSRTNGRPKSITRFRAQTQAHTHWINDITLAQQHITLVSASSDLLVKAWRPLASDIKEPVTIGQHADYVKCVATPSQSTNWVASGGLDRKIYLWDLSGAGKTLEIDVRGEEVPQKGSVYALGVTHDILANGGPESIVRLWDPKSGQRITKFVGHTDLIRAILISESGDMVLSASSDQTVKVWSVTAGRCMHTLTMHDHSVWALFSDDPGLNVFYSSDRSGLVVKTDVRGTKGDMDNGLSLAIAKENDGVSKMVAWDDSIWTATATASINRWKDVDTGGSMRLPEAYKQHRASMTTVRSRETVAPVSAADESAKPTISAKSILRISNTASFPLVIGRDGEDPFSGLTRKGSELTEHVASNVEPIHHLPEETIEGQFGLVKHKLLNDRRRVLTLDTAGDVLMWDLIQCRPVKSFGKRHLEDVEPEVNTREAVAPWCSVDISSGNLTVVLEPYNCFDAEMYADELVLEEPVEFREDQRINLGKWVLRYLFTNLIDEEIRRDEAFRQKLNEGVAKRVAAGRTAPPLAISIPSTPGWGPADLSSATPRASGSQYPPMTPGLGIGLATPGSPAPPVVDAFTTPLSPLVDKRASQVSRPSQDRDDYFSDAIQSPDGAAKAAQTPATEVPPTEEKPAKTPGENGKDKDAKDKDKDKENGKSPATTFGKKFRMGMSFGTKKLGRSLSTATGEKPAVVDEKAEESESSSNHEKEFDDSFLGVVQKIRNEYEKQLGDNPDQIVETKITPSLANDTPVLKLPAGTKVIIQEETSGGSAEMYRGTVASVGGADADVIEARAPQWLGDVLLLNTLPPKDPVKISFVLHPWKEALPPIVSADGNNRLNANRMLRVKKILAYVAERIDPVPEGEEPEPDALKPEEYLELYCNEQLLPLKMTLATLRTHVWRGGNDIVLHYKANGRKEIPMPPPPPPAEVEETDESEATAPAA</sequence>
<dbReference type="GO" id="GO:0000724">
    <property type="term" value="P:double-strand break repair via homologous recombination"/>
    <property type="evidence" value="ECO:0007669"/>
    <property type="project" value="TreeGrafter"/>
</dbReference>
<dbReference type="InterPro" id="IPR051246">
    <property type="entry name" value="WDR48"/>
</dbReference>
<dbReference type="GO" id="GO:0043130">
    <property type="term" value="F:ubiquitin binding"/>
    <property type="evidence" value="ECO:0007669"/>
    <property type="project" value="TreeGrafter"/>
</dbReference>
<dbReference type="CDD" id="cd00200">
    <property type="entry name" value="WD40"/>
    <property type="match status" value="1"/>
</dbReference>
<feature type="region of interest" description="Disordered" evidence="4">
    <location>
        <begin position="748"/>
        <end position="779"/>
    </location>
</feature>
<evidence type="ECO:0000256" key="3">
    <source>
        <dbReference type="PROSITE-ProRule" id="PRU00221"/>
    </source>
</evidence>
<keyword evidence="1 3" id="KW-0853">WD repeat</keyword>
<dbReference type="EMBL" id="MU854376">
    <property type="protein sequence ID" value="KAK4040487.1"/>
    <property type="molecule type" value="Genomic_DNA"/>
</dbReference>
<dbReference type="PANTHER" id="PTHR19862">
    <property type="entry name" value="WD REPEAT-CONTAINING PROTEIN 48"/>
    <property type="match status" value="1"/>
</dbReference>
<dbReference type="InterPro" id="IPR001680">
    <property type="entry name" value="WD40_rpt"/>
</dbReference>
<comment type="caution">
    <text evidence="5">The sequence shown here is derived from an EMBL/GenBank/DDBJ whole genome shotgun (WGS) entry which is preliminary data.</text>
</comment>
<dbReference type="PROSITE" id="PS00678">
    <property type="entry name" value="WD_REPEATS_1"/>
    <property type="match status" value="2"/>
</dbReference>
<dbReference type="InterPro" id="IPR019775">
    <property type="entry name" value="WD40_repeat_CS"/>
</dbReference>
<feature type="repeat" description="WD" evidence="3">
    <location>
        <begin position="226"/>
        <end position="267"/>
    </location>
</feature>
<dbReference type="CDD" id="cd17041">
    <property type="entry name" value="Ubl_WDR48"/>
    <property type="match status" value="1"/>
</dbReference>
<reference evidence="6" key="1">
    <citation type="journal article" date="2023" name="Mol. Phylogenet. Evol.">
        <title>Genome-scale phylogeny and comparative genomics of the fungal order Sordariales.</title>
        <authorList>
            <person name="Hensen N."/>
            <person name="Bonometti L."/>
            <person name="Westerberg I."/>
            <person name="Brannstrom I.O."/>
            <person name="Guillou S."/>
            <person name="Cros-Aarteil S."/>
            <person name="Calhoun S."/>
            <person name="Haridas S."/>
            <person name="Kuo A."/>
            <person name="Mondo S."/>
            <person name="Pangilinan J."/>
            <person name="Riley R."/>
            <person name="LaButti K."/>
            <person name="Andreopoulos B."/>
            <person name="Lipzen A."/>
            <person name="Chen C."/>
            <person name="Yan M."/>
            <person name="Daum C."/>
            <person name="Ng V."/>
            <person name="Clum A."/>
            <person name="Steindorff A."/>
            <person name="Ohm R.A."/>
            <person name="Martin F."/>
            <person name="Silar P."/>
            <person name="Natvig D.O."/>
            <person name="Lalanne C."/>
            <person name="Gautier V."/>
            <person name="Ament-Velasquez S.L."/>
            <person name="Kruys A."/>
            <person name="Hutchinson M.I."/>
            <person name="Powell A.J."/>
            <person name="Barry K."/>
            <person name="Miller A.N."/>
            <person name="Grigoriev I.V."/>
            <person name="Debuchy R."/>
            <person name="Gladieux P."/>
            <person name="Hiltunen Thoren M."/>
            <person name="Johannesson H."/>
        </authorList>
    </citation>
    <scope>NUCLEOTIDE SEQUENCE [LARGE SCALE GENOMIC DNA]</scope>
    <source>
        <strain evidence="6">CBS 284.82</strain>
    </source>
</reference>
<feature type="compositionally biased region" description="Basic and acidic residues" evidence="4">
    <location>
        <begin position="699"/>
        <end position="726"/>
    </location>
</feature>
<evidence type="ECO:0000313" key="5">
    <source>
        <dbReference type="EMBL" id="KAK4040487.1"/>
    </source>
</evidence>
<feature type="compositionally biased region" description="Polar residues" evidence="4">
    <location>
        <begin position="613"/>
        <end position="625"/>
    </location>
</feature>
<evidence type="ECO:0000313" key="6">
    <source>
        <dbReference type="Proteomes" id="UP001303115"/>
    </source>
</evidence>
<dbReference type="InterPro" id="IPR015943">
    <property type="entry name" value="WD40/YVTN_repeat-like_dom_sf"/>
</dbReference>
<accession>A0AAN6PGU8</accession>
<dbReference type="PANTHER" id="PTHR19862:SF14">
    <property type="entry name" value="WD REPEAT-CONTAINING PROTEIN 48"/>
    <property type="match status" value="1"/>
</dbReference>
<keyword evidence="2" id="KW-0677">Repeat</keyword>
<feature type="region of interest" description="Disordered" evidence="4">
    <location>
        <begin position="984"/>
        <end position="1011"/>
    </location>
</feature>
<gene>
    <name evidence="5" type="ORF">C8A01DRAFT_15639</name>
</gene>
<keyword evidence="6" id="KW-1185">Reference proteome</keyword>
<dbReference type="PROSITE" id="PS50082">
    <property type="entry name" value="WD_REPEATS_2"/>
    <property type="match status" value="4"/>
</dbReference>